<evidence type="ECO:0000256" key="8">
    <source>
        <dbReference type="ARBA" id="ARBA00023125"/>
    </source>
</evidence>
<dbReference type="InterPro" id="IPR036390">
    <property type="entry name" value="WH_DNA-bd_sf"/>
</dbReference>
<name>A0A380GZI0_9STAP</name>
<evidence type="ECO:0000256" key="9">
    <source>
        <dbReference type="ARBA" id="ARBA00023163"/>
    </source>
</evidence>
<dbReference type="GO" id="GO:1901605">
    <property type="term" value="P:alpha-amino acid metabolic process"/>
    <property type="evidence" value="ECO:0007669"/>
    <property type="project" value="TreeGrafter"/>
</dbReference>
<dbReference type="InterPro" id="IPR000524">
    <property type="entry name" value="Tscrpt_reg_HTH_GntR"/>
</dbReference>
<dbReference type="Gene3D" id="1.10.10.10">
    <property type="entry name" value="Winged helix-like DNA-binding domain superfamily/Winged helix DNA-binding domain"/>
    <property type="match status" value="1"/>
</dbReference>
<dbReference type="RefSeq" id="WP_084207652.1">
    <property type="nucleotide sequence ID" value="NZ_JXWY01000033.1"/>
</dbReference>
<dbReference type="AlphaFoldDB" id="A0A380GZI0"/>
<dbReference type="Pfam" id="PF00155">
    <property type="entry name" value="Aminotran_1_2"/>
    <property type="match status" value="1"/>
</dbReference>
<dbReference type="CDD" id="cd00609">
    <property type="entry name" value="AAT_like"/>
    <property type="match status" value="1"/>
</dbReference>
<dbReference type="PANTHER" id="PTHR42790:SF19">
    <property type="entry name" value="KYNURENINE_ALPHA-AMINOADIPATE AMINOTRANSFERASE, MITOCHONDRIAL"/>
    <property type="match status" value="1"/>
</dbReference>
<gene>
    <name evidence="11" type="primary">norG_2</name>
    <name evidence="11" type="ORF">NCTC13832_02344</name>
</gene>
<comment type="cofactor">
    <cofactor evidence="1">
        <name>pyridoxal 5'-phosphate</name>
        <dbReference type="ChEBI" id="CHEBI:597326"/>
    </cofactor>
</comment>
<evidence type="ECO:0000256" key="6">
    <source>
        <dbReference type="ARBA" id="ARBA00022898"/>
    </source>
</evidence>
<dbReference type="InterPro" id="IPR036388">
    <property type="entry name" value="WH-like_DNA-bd_sf"/>
</dbReference>
<dbReference type="InterPro" id="IPR004839">
    <property type="entry name" value="Aminotransferase_I/II_large"/>
</dbReference>
<keyword evidence="8" id="KW-0238">DNA-binding</keyword>
<dbReference type="PROSITE" id="PS50949">
    <property type="entry name" value="HTH_GNTR"/>
    <property type="match status" value="1"/>
</dbReference>
<dbReference type="GO" id="GO:0003677">
    <property type="term" value="F:DNA binding"/>
    <property type="evidence" value="ECO:0007669"/>
    <property type="project" value="UniProtKB-KW"/>
</dbReference>
<reference evidence="11 12" key="1">
    <citation type="submission" date="2018-06" db="EMBL/GenBank/DDBJ databases">
        <authorList>
            <consortium name="Pathogen Informatics"/>
            <person name="Doyle S."/>
        </authorList>
    </citation>
    <scope>NUCLEOTIDE SEQUENCE [LARGE SCALE GENOMIC DNA]</scope>
    <source>
        <strain evidence="11 12">NCTC13832</strain>
    </source>
</reference>
<feature type="domain" description="HTH gntR-type" evidence="10">
    <location>
        <begin position="19"/>
        <end position="87"/>
    </location>
</feature>
<keyword evidence="6" id="KW-0663">Pyridoxal phosphate</keyword>
<evidence type="ECO:0000313" key="12">
    <source>
        <dbReference type="Proteomes" id="UP000254100"/>
    </source>
</evidence>
<dbReference type="SMART" id="SM00345">
    <property type="entry name" value="HTH_GNTR"/>
    <property type="match status" value="1"/>
</dbReference>
<dbReference type="Gene3D" id="3.90.1150.10">
    <property type="entry name" value="Aspartate Aminotransferase, domain 1"/>
    <property type="match status" value="1"/>
</dbReference>
<comment type="similarity">
    <text evidence="2">In the C-terminal section; belongs to the class-I pyridoxal-phosphate-dependent aminotransferase family.</text>
</comment>
<dbReference type="InterPro" id="IPR015424">
    <property type="entry name" value="PyrdxlP-dep_Trfase"/>
</dbReference>
<evidence type="ECO:0000256" key="2">
    <source>
        <dbReference type="ARBA" id="ARBA00005384"/>
    </source>
</evidence>
<dbReference type="PRINTS" id="PR00035">
    <property type="entry name" value="HTHGNTR"/>
</dbReference>
<keyword evidence="5" id="KW-0808">Transferase</keyword>
<dbReference type="Proteomes" id="UP000254100">
    <property type="component" value="Unassembled WGS sequence"/>
</dbReference>
<dbReference type="InterPro" id="IPR015422">
    <property type="entry name" value="PyrdxlP-dep_Trfase_small"/>
</dbReference>
<dbReference type="Pfam" id="PF00392">
    <property type="entry name" value="GntR"/>
    <property type="match status" value="1"/>
</dbReference>
<evidence type="ECO:0000256" key="5">
    <source>
        <dbReference type="ARBA" id="ARBA00022679"/>
    </source>
</evidence>
<dbReference type="Gene3D" id="3.40.640.10">
    <property type="entry name" value="Type I PLP-dependent aspartate aminotransferase-like (Major domain)"/>
    <property type="match status" value="1"/>
</dbReference>
<organism evidence="11 12">
    <name type="scientific">Staphylococcus microti</name>
    <dbReference type="NCBI Taxonomy" id="569857"/>
    <lineage>
        <taxon>Bacteria</taxon>
        <taxon>Bacillati</taxon>
        <taxon>Bacillota</taxon>
        <taxon>Bacilli</taxon>
        <taxon>Bacillales</taxon>
        <taxon>Staphylococcaceae</taxon>
        <taxon>Staphylococcus</taxon>
    </lineage>
</organism>
<sequence length="481" mass="55612">MSTTNWLEVYPTTFKGVLYIKYKDIATYIRNKIIKGDWFYGMKIPSQRQLADQFRVNRVTVIKSIELLEAEGFIYTKQGSGTYVNDYLHENFISQKWSEMMDWSWNTRSHYTVQLINKLETDPTYIHLSKGELGKDLIPHIALKNAMTTVSNYIGDLSFGYNNGYGYIKLRALIAERLRTQGIHITHDNVLITSGALHAIQLLTTGFLSRHTLIFSNTPSYIDSTHVFDALNNKQIQIPYHDLHNFQNIADHVPSHQDKALYIEPTFNNPTGQSLSQHTKETILKYSQLHHIPIIEDDIYQDIWFDQQPDKPMKAMDQQGNVIHVSSFSKSIAPALRIGWIVASEKVIEQLADIRMQSDYGSSILSQMVVYEILKSGAYDQHVEKLRVVLKSKRDAMLRLLETYYADIATWEIPQGGFFVWLTFTKNVDIKRLFANLIDKEKILINPGFIYGSQDNTIRLSYAYETMDHISLALQKMRQYV</sequence>
<dbReference type="GO" id="GO:0030170">
    <property type="term" value="F:pyridoxal phosphate binding"/>
    <property type="evidence" value="ECO:0007669"/>
    <property type="project" value="InterPro"/>
</dbReference>
<dbReference type="SUPFAM" id="SSF53383">
    <property type="entry name" value="PLP-dependent transferases"/>
    <property type="match status" value="1"/>
</dbReference>
<evidence type="ECO:0000259" key="10">
    <source>
        <dbReference type="PROSITE" id="PS50949"/>
    </source>
</evidence>
<keyword evidence="4" id="KW-0032">Aminotransferase</keyword>
<dbReference type="CDD" id="cd07377">
    <property type="entry name" value="WHTH_GntR"/>
    <property type="match status" value="1"/>
</dbReference>
<evidence type="ECO:0000313" key="11">
    <source>
        <dbReference type="EMBL" id="SUM58589.1"/>
    </source>
</evidence>
<evidence type="ECO:0000256" key="1">
    <source>
        <dbReference type="ARBA" id="ARBA00001933"/>
    </source>
</evidence>
<evidence type="ECO:0000256" key="7">
    <source>
        <dbReference type="ARBA" id="ARBA00023015"/>
    </source>
</evidence>
<dbReference type="GO" id="GO:0008483">
    <property type="term" value="F:transaminase activity"/>
    <property type="evidence" value="ECO:0007669"/>
    <property type="project" value="UniProtKB-KW"/>
</dbReference>
<dbReference type="GO" id="GO:0003700">
    <property type="term" value="F:DNA-binding transcription factor activity"/>
    <property type="evidence" value="ECO:0007669"/>
    <property type="project" value="InterPro"/>
</dbReference>
<proteinExistence type="inferred from homology"/>
<evidence type="ECO:0000256" key="4">
    <source>
        <dbReference type="ARBA" id="ARBA00022576"/>
    </source>
</evidence>
<dbReference type="SUPFAM" id="SSF46785">
    <property type="entry name" value="Winged helix' DNA-binding domain"/>
    <property type="match status" value="1"/>
</dbReference>
<dbReference type="InterPro" id="IPR015421">
    <property type="entry name" value="PyrdxlP-dep_Trfase_major"/>
</dbReference>
<dbReference type="OrthoDB" id="9799482at2"/>
<keyword evidence="7" id="KW-0805">Transcription regulation</keyword>
<evidence type="ECO:0000256" key="3">
    <source>
        <dbReference type="ARBA" id="ARBA00015123"/>
    </source>
</evidence>
<dbReference type="InterPro" id="IPR050859">
    <property type="entry name" value="Class-I_PLP-dep_aminotransf"/>
</dbReference>
<protein>
    <recommendedName>
        <fullName evidence="3">HTH-type transcriptional regulator NorG</fullName>
    </recommendedName>
</protein>
<keyword evidence="9" id="KW-0804">Transcription</keyword>
<accession>A0A380GZI0</accession>
<dbReference type="PANTHER" id="PTHR42790">
    <property type="entry name" value="AMINOTRANSFERASE"/>
    <property type="match status" value="1"/>
</dbReference>
<dbReference type="EMBL" id="UHDT01000001">
    <property type="protein sequence ID" value="SUM58589.1"/>
    <property type="molecule type" value="Genomic_DNA"/>
</dbReference>